<evidence type="ECO:0000313" key="3">
    <source>
        <dbReference type="Proteomes" id="UP001476798"/>
    </source>
</evidence>
<dbReference type="Proteomes" id="UP001476798">
    <property type="component" value="Unassembled WGS sequence"/>
</dbReference>
<evidence type="ECO:0000256" key="1">
    <source>
        <dbReference type="SAM" id="MobiDB-lite"/>
    </source>
</evidence>
<feature type="compositionally biased region" description="Low complexity" evidence="1">
    <location>
        <begin position="31"/>
        <end position="43"/>
    </location>
</feature>
<feature type="compositionally biased region" description="Polar residues" evidence="1">
    <location>
        <begin position="1"/>
        <end position="12"/>
    </location>
</feature>
<organism evidence="2 3">
    <name type="scientific">Goodea atripinnis</name>
    <dbReference type="NCBI Taxonomy" id="208336"/>
    <lineage>
        <taxon>Eukaryota</taxon>
        <taxon>Metazoa</taxon>
        <taxon>Chordata</taxon>
        <taxon>Craniata</taxon>
        <taxon>Vertebrata</taxon>
        <taxon>Euteleostomi</taxon>
        <taxon>Actinopterygii</taxon>
        <taxon>Neopterygii</taxon>
        <taxon>Teleostei</taxon>
        <taxon>Neoteleostei</taxon>
        <taxon>Acanthomorphata</taxon>
        <taxon>Ovalentaria</taxon>
        <taxon>Atherinomorphae</taxon>
        <taxon>Cyprinodontiformes</taxon>
        <taxon>Goodeidae</taxon>
        <taxon>Goodea</taxon>
    </lineage>
</organism>
<reference evidence="2 3" key="1">
    <citation type="submission" date="2021-06" db="EMBL/GenBank/DDBJ databases">
        <authorList>
            <person name="Palmer J.M."/>
        </authorList>
    </citation>
    <scope>NUCLEOTIDE SEQUENCE [LARGE SCALE GENOMIC DNA]</scope>
    <source>
        <strain evidence="2 3">GA_2019</strain>
        <tissue evidence="2">Muscle</tissue>
    </source>
</reference>
<protein>
    <submittedName>
        <fullName evidence="2">Uncharacterized protein</fullName>
    </submittedName>
</protein>
<feature type="region of interest" description="Disordered" evidence="1">
    <location>
        <begin position="1"/>
        <end position="102"/>
    </location>
</feature>
<dbReference type="EMBL" id="JAHRIO010031598">
    <property type="protein sequence ID" value="MEQ2168821.1"/>
    <property type="molecule type" value="Genomic_DNA"/>
</dbReference>
<name>A0ABV0NCP7_9TELE</name>
<feature type="compositionally biased region" description="Polar residues" evidence="1">
    <location>
        <begin position="93"/>
        <end position="102"/>
    </location>
</feature>
<accession>A0ABV0NCP7</accession>
<sequence>ILSLEKQVSSDLPSAVQVRKSSVPQTVPAPSLSLSASESQLLSATPLKPVRASTLTLQDPDGEPYSASPRRSTPNLSTNMSSCQKYLPHKESTPSLASDISLPTATLELRQRLHQLQK</sequence>
<evidence type="ECO:0000313" key="2">
    <source>
        <dbReference type="EMBL" id="MEQ2168821.1"/>
    </source>
</evidence>
<keyword evidence="3" id="KW-1185">Reference proteome</keyword>
<feature type="non-terminal residue" evidence="2">
    <location>
        <position position="1"/>
    </location>
</feature>
<gene>
    <name evidence="2" type="ORF">GOODEAATRI_018723</name>
</gene>
<comment type="caution">
    <text evidence="2">The sequence shown here is derived from an EMBL/GenBank/DDBJ whole genome shotgun (WGS) entry which is preliminary data.</text>
</comment>
<proteinExistence type="predicted"/>
<feature type="compositionally biased region" description="Polar residues" evidence="1">
    <location>
        <begin position="69"/>
        <end position="84"/>
    </location>
</feature>